<dbReference type="Proteomes" id="UP000683360">
    <property type="component" value="Unassembled WGS sequence"/>
</dbReference>
<proteinExistence type="predicted"/>
<evidence type="ECO:0000313" key="2">
    <source>
        <dbReference type="Proteomes" id="UP000683360"/>
    </source>
</evidence>
<organism evidence="1 2">
    <name type="scientific">Mytilus edulis</name>
    <name type="common">Blue mussel</name>
    <dbReference type="NCBI Taxonomy" id="6550"/>
    <lineage>
        <taxon>Eukaryota</taxon>
        <taxon>Metazoa</taxon>
        <taxon>Spiralia</taxon>
        <taxon>Lophotrochozoa</taxon>
        <taxon>Mollusca</taxon>
        <taxon>Bivalvia</taxon>
        <taxon>Autobranchia</taxon>
        <taxon>Pteriomorphia</taxon>
        <taxon>Mytilida</taxon>
        <taxon>Mytiloidea</taxon>
        <taxon>Mytilidae</taxon>
        <taxon>Mytilinae</taxon>
        <taxon>Mytilus</taxon>
    </lineage>
</organism>
<evidence type="ECO:0000313" key="1">
    <source>
        <dbReference type="EMBL" id="CAG2216288.1"/>
    </source>
</evidence>
<name>A0A8S3S3A3_MYTED</name>
<protein>
    <recommendedName>
        <fullName evidence="3">DZIP3-like HEPN domain-containing protein</fullName>
    </recommendedName>
</protein>
<accession>A0A8S3S3A3</accession>
<comment type="caution">
    <text evidence="1">The sequence shown here is derived from an EMBL/GenBank/DDBJ whole genome shotgun (WGS) entry which is preliminary data.</text>
</comment>
<reference evidence="1" key="1">
    <citation type="submission" date="2021-03" db="EMBL/GenBank/DDBJ databases">
        <authorList>
            <person name="Bekaert M."/>
        </authorList>
    </citation>
    <scope>NUCLEOTIDE SEQUENCE</scope>
</reference>
<keyword evidence="2" id="KW-1185">Reference proteome</keyword>
<evidence type="ECO:0008006" key="3">
    <source>
        <dbReference type="Google" id="ProtNLM"/>
    </source>
</evidence>
<gene>
    <name evidence="1" type="ORF">MEDL_30032</name>
</gene>
<dbReference type="AlphaFoldDB" id="A0A8S3S3A3"/>
<sequence>MTTDLITKLFMSSGIIPTVNSLNTPKLLMTKHVRHHNHKHILVHQLHQSTKCCECKTGDIKQISRLTPVQFDLLFETDERREINGHKRTKGPEIIQICLCSISAKRTTTVDLMDISLMSAVLNSCCPPGSISGNPKWIKDIKETRNLIAHSPSDKISKSEYVQQFTLIEKISIEDSRCNRSCISKNDKRKHI</sequence>
<dbReference type="EMBL" id="CAJPWZ010001478">
    <property type="protein sequence ID" value="CAG2216288.1"/>
    <property type="molecule type" value="Genomic_DNA"/>
</dbReference>